<feature type="binding site" evidence="11">
    <location>
        <position position="111"/>
    </location>
    <ligand>
        <name>Zn(2+)</name>
        <dbReference type="ChEBI" id="CHEBI:29105"/>
        <note>ligand shared between dimeric partners</note>
    </ligand>
</feature>
<dbReference type="UniPathway" id="UPA00031">
    <property type="reaction ID" value="UER00008"/>
</dbReference>
<evidence type="ECO:0000256" key="6">
    <source>
        <dbReference type="ARBA" id="ARBA00008299"/>
    </source>
</evidence>
<comment type="catalytic activity">
    <reaction evidence="1 11">
        <text>1-(5-phospho-beta-D-ribosyl)-5'-AMP + H2O = 1-(5-phospho-beta-D-ribosyl)-5-[(5-phospho-beta-D-ribosylamino)methylideneamino]imidazole-4-carboxamide</text>
        <dbReference type="Rhea" id="RHEA:20049"/>
        <dbReference type="ChEBI" id="CHEBI:15377"/>
        <dbReference type="ChEBI" id="CHEBI:58435"/>
        <dbReference type="ChEBI" id="CHEBI:59457"/>
        <dbReference type="EC" id="3.5.4.19"/>
    </reaction>
</comment>
<dbReference type="InterPro" id="IPR038019">
    <property type="entry name" value="PRib_AMP_CycHydrolase_sf"/>
</dbReference>
<dbReference type="Pfam" id="PF01502">
    <property type="entry name" value="PRA-CH"/>
    <property type="match status" value="1"/>
</dbReference>
<comment type="pathway">
    <text evidence="3 11">Amino-acid biosynthesis; L-histidine biosynthesis; L-histidine from 5-phospho-alpha-D-ribose 1-diphosphate: step 3/9.</text>
</comment>
<evidence type="ECO:0000256" key="4">
    <source>
        <dbReference type="ARBA" id="ARBA00005204"/>
    </source>
</evidence>
<evidence type="ECO:0000256" key="3">
    <source>
        <dbReference type="ARBA" id="ARBA00005169"/>
    </source>
</evidence>
<dbReference type="GO" id="GO:0000105">
    <property type="term" value="P:L-histidine biosynthetic process"/>
    <property type="evidence" value="ECO:0007669"/>
    <property type="project" value="UniProtKB-UniRule"/>
</dbReference>
<evidence type="ECO:0000256" key="12">
    <source>
        <dbReference type="SAM" id="MobiDB-lite"/>
    </source>
</evidence>
<keyword evidence="11" id="KW-0479">Metal-binding</keyword>
<comment type="pathway">
    <text evidence="4">Amino-acid biosynthesis; L-histidine biosynthesis; L-histidine from 5-phospho-alpha-D-ribose 1-diphosphate: step 2/9.</text>
</comment>
<gene>
    <name evidence="11" type="primary">hisI</name>
    <name evidence="14" type="ordered locus">Plabr_0159</name>
</gene>
<dbReference type="Proteomes" id="UP000006860">
    <property type="component" value="Chromosome"/>
</dbReference>
<accession>F0SNF5</accession>
<keyword evidence="8 11" id="KW-0028">Amino-acid biosynthesis</keyword>
<dbReference type="AlphaFoldDB" id="F0SNF5"/>
<keyword evidence="15" id="KW-1185">Reference proteome</keyword>
<dbReference type="InterPro" id="IPR002496">
    <property type="entry name" value="PRib_AMP_CycHydrolase_dom"/>
</dbReference>
<protein>
    <recommendedName>
        <fullName evidence="11">Phosphoribosyl-AMP cyclohydrolase</fullName>
        <shortName evidence="11">PRA-CH</shortName>
        <ecNumber evidence="11">3.5.4.19</ecNumber>
    </recommendedName>
</protein>
<keyword evidence="11" id="KW-0460">Magnesium</keyword>
<comment type="function">
    <text evidence="11">Catalyzes the hydrolysis of the adenine ring of phosphoribosyl-AMP.</text>
</comment>
<feature type="domain" description="Phosphoribosyl-AMP cyclohydrolase" evidence="13">
    <location>
        <begin position="46"/>
        <end position="120"/>
    </location>
</feature>
<comment type="subunit">
    <text evidence="11">Homodimer.</text>
</comment>
<evidence type="ECO:0000256" key="11">
    <source>
        <dbReference type="HAMAP-Rule" id="MF_01021"/>
    </source>
</evidence>
<dbReference type="PANTHER" id="PTHR42945">
    <property type="entry name" value="HISTIDINE BIOSYNTHESIS BIFUNCTIONAL PROTEIN"/>
    <property type="match status" value="1"/>
</dbReference>
<dbReference type="GO" id="GO:0004635">
    <property type="term" value="F:phosphoribosyl-AMP cyclohydrolase activity"/>
    <property type="evidence" value="ECO:0007669"/>
    <property type="project" value="UniProtKB-UniRule"/>
</dbReference>
<sequence length="153" mass="17182">MSESLQFAAREDKSQVEQGDQLAPKFDSSGLIPAIATDHATGELLMVAYMNEEAFKKTIEIGEAVYYSRSRQEMWHKGATSGHTQKVIELRVDCDQDAVWLRVDQQGSGACHVGYRSCFYRAVDRDNLSSDKPVGLKLAEKEKAYDPSKVYKK</sequence>
<dbReference type="HOGENOM" id="CLU_048577_5_0_0"/>
<evidence type="ECO:0000256" key="7">
    <source>
        <dbReference type="ARBA" id="ARBA00022490"/>
    </source>
</evidence>
<comment type="similarity">
    <text evidence="5">In the C-terminal section; belongs to the PRA-PH family.</text>
</comment>
<reference evidence="15" key="1">
    <citation type="submission" date="2011-02" db="EMBL/GenBank/DDBJ databases">
        <title>The complete genome of Planctomyces brasiliensis DSM 5305.</title>
        <authorList>
            <person name="Lucas S."/>
            <person name="Copeland A."/>
            <person name="Lapidus A."/>
            <person name="Bruce D."/>
            <person name="Goodwin L."/>
            <person name="Pitluck S."/>
            <person name="Kyrpides N."/>
            <person name="Mavromatis K."/>
            <person name="Pagani I."/>
            <person name="Ivanova N."/>
            <person name="Ovchinnikova G."/>
            <person name="Lu M."/>
            <person name="Detter J.C."/>
            <person name="Han C."/>
            <person name="Land M."/>
            <person name="Hauser L."/>
            <person name="Markowitz V."/>
            <person name="Cheng J.-F."/>
            <person name="Hugenholtz P."/>
            <person name="Woyke T."/>
            <person name="Wu D."/>
            <person name="Tindall B."/>
            <person name="Pomrenke H.G."/>
            <person name="Brambilla E."/>
            <person name="Klenk H.-P."/>
            <person name="Eisen J.A."/>
        </authorList>
    </citation>
    <scope>NUCLEOTIDE SEQUENCE [LARGE SCALE GENOMIC DNA]</scope>
    <source>
        <strain evidence="15">ATCC 49424 / DSM 5305 / JCM 21570 / NBRC 103401 / IFAM 1448</strain>
    </source>
</reference>
<dbReference type="GO" id="GO:0005737">
    <property type="term" value="C:cytoplasm"/>
    <property type="evidence" value="ECO:0007669"/>
    <property type="project" value="UniProtKB-SubCell"/>
</dbReference>
<keyword evidence="11" id="KW-0862">Zinc</keyword>
<feature type="binding site" evidence="11">
    <location>
        <position position="94"/>
    </location>
    <ligand>
        <name>Zn(2+)</name>
        <dbReference type="ChEBI" id="CHEBI:29105"/>
        <note>ligand shared between dimeric partners</note>
    </ligand>
</feature>
<organism evidence="14 15">
    <name type="scientific">Rubinisphaera brasiliensis (strain ATCC 49424 / DSM 5305 / JCM 21570 / IAM 15109 / NBRC 103401 / IFAM 1448)</name>
    <name type="common">Planctomyces brasiliensis</name>
    <dbReference type="NCBI Taxonomy" id="756272"/>
    <lineage>
        <taxon>Bacteria</taxon>
        <taxon>Pseudomonadati</taxon>
        <taxon>Planctomycetota</taxon>
        <taxon>Planctomycetia</taxon>
        <taxon>Planctomycetales</taxon>
        <taxon>Planctomycetaceae</taxon>
        <taxon>Rubinisphaera</taxon>
    </lineage>
</organism>
<dbReference type="RefSeq" id="WP_013626533.1">
    <property type="nucleotide sequence ID" value="NC_015174.1"/>
</dbReference>
<dbReference type="Gene3D" id="4.10.80.70">
    <property type="match status" value="1"/>
</dbReference>
<dbReference type="eggNOG" id="COG0139">
    <property type="taxonomic scope" value="Bacteria"/>
</dbReference>
<comment type="cofactor">
    <cofactor evidence="11">
        <name>Mg(2+)</name>
        <dbReference type="ChEBI" id="CHEBI:18420"/>
    </cofactor>
    <text evidence="11">Binds 1 Mg(2+) ion per subunit.</text>
</comment>
<comment type="subcellular location">
    <subcellularLocation>
        <location evidence="11">Cytoplasm</location>
    </subcellularLocation>
</comment>
<proteinExistence type="inferred from homology"/>
<evidence type="ECO:0000256" key="2">
    <source>
        <dbReference type="ARBA" id="ARBA00001460"/>
    </source>
</evidence>
<dbReference type="SUPFAM" id="SSF141734">
    <property type="entry name" value="HisI-like"/>
    <property type="match status" value="1"/>
</dbReference>
<comment type="similarity">
    <text evidence="11">Belongs to the PRA-CH family.</text>
</comment>
<comment type="similarity">
    <text evidence="6">In the N-terminal section; belongs to the PRA-CH family.</text>
</comment>
<comment type="catalytic activity">
    <reaction evidence="2">
        <text>1-(5-phospho-beta-D-ribosyl)-ATP + H2O = 1-(5-phospho-beta-D-ribosyl)-5'-AMP + diphosphate + H(+)</text>
        <dbReference type="Rhea" id="RHEA:22828"/>
        <dbReference type="ChEBI" id="CHEBI:15377"/>
        <dbReference type="ChEBI" id="CHEBI:15378"/>
        <dbReference type="ChEBI" id="CHEBI:33019"/>
        <dbReference type="ChEBI" id="CHEBI:59457"/>
        <dbReference type="ChEBI" id="CHEBI:73183"/>
        <dbReference type="EC" id="3.6.1.31"/>
    </reaction>
</comment>
<feature type="binding site" evidence="11">
    <location>
        <position position="93"/>
    </location>
    <ligand>
        <name>Mg(2+)</name>
        <dbReference type="ChEBI" id="CHEBI:18420"/>
    </ligand>
</feature>
<evidence type="ECO:0000256" key="9">
    <source>
        <dbReference type="ARBA" id="ARBA00022801"/>
    </source>
</evidence>
<dbReference type="HAMAP" id="MF_01021">
    <property type="entry name" value="HisI"/>
    <property type="match status" value="1"/>
</dbReference>
<feature type="binding site" evidence="11">
    <location>
        <position position="118"/>
    </location>
    <ligand>
        <name>Zn(2+)</name>
        <dbReference type="ChEBI" id="CHEBI:29105"/>
        <note>ligand shared between dimeric partners</note>
    </ligand>
</feature>
<feature type="binding site" evidence="11">
    <location>
        <position position="95"/>
    </location>
    <ligand>
        <name>Mg(2+)</name>
        <dbReference type="ChEBI" id="CHEBI:18420"/>
    </ligand>
</feature>
<dbReference type="EMBL" id="CP002546">
    <property type="protein sequence ID" value="ADY57789.1"/>
    <property type="molecule type" value="Genomic_DNA"/>
</dbReference>
<dbReference type="PANTHER" id="PTHR42945:SF1">
    <property type="entry name" value="HISTIDINE BIOSYNTHESIS BIFUNCTIONAL PROTEIN HIS7"/>
    <property type="match status" value="1"/>
</dbReference>
<dbReference type="FunFam" id="3.10.20.810:FF:000001">
    <property type="entry name" value="Histidine biosynthesis bifunctional protein HisIE"/>
    <property type="match status" value="1"/>
</dbReference>
<dbReference type="GO" id="GO:0000287">
    <property type="term" value="F:magnesium ion binding"/>
    <property type="evidence" value="ECO:0007669"/>
    <property type="project" value="UniProtKB-UniRule"/>
</dbReference>
<dbReference type="Gene3D" id="3.10.20.810">
    <property type="entry name" value="Phosphoribosyl-AMP cyclohydrolase"/>
    <property type="match status" value="1"/>
</dbReference>
<keyword evidence="10 11" id="KW-0368">Histidine biosynthesis</keyword>
<dbReference type="EC" id="3.5.4.19" evidence="11"/>
<feature type="region of interest" description="Disordered" evidence="12">
    <location>
        <begin position="1"/>
        <end position="22"/>
    </location>
</feature>
<comment type="cofactor">
    <cofactor evidence="11">
        <name>Zn(2+)</name>
        <dbReference type="ChEBI" id="CHEBI:29105"/>
    </cofactor>
    <text evidence="11">Binds 1 zinc ion per subunit.</text>
</comment>
<keyword evidence="9 11" id="KW-0378">Hydrolase</keyword>
<dbReference type="InterPro" id="IPR026660">
    <property type="entry name" value="PRA-CH"/>
</dbReference>
<dbReference type="OrthoDB" id="9795769at2"/>
<dbReference type="STRING" id="756272.Plabr_0159"/>
<evidence type="ECO:0000313" key="14">
    <source>
        <dbReference type="EMBL" id="ADY57789.1"/>
    </source>
</evidence>
<evidence type="ECO:0000256" key="8">
    <source>
        <dbReference type="ARBA" id="ARBA00022605"/>
    </source>
</evidence>
<evidence type="ECO:0000256" key="10">
    <source>
        <dbReference type="ARBA" id="ARBA00023102"/>
    </source>
</evidence>
<dbReference type="GO" id="GO:0004636">
    <property type="term" value="F:phosphoribosyl-ATP diphosphatase activity"/>
    <property type="evidence" value="ECO:0007669"/>
    <property type="project" value="UniProtKB-EC"/>
</dbReference>
<dbReference type="NCBIfam" id="NF000768">
    <property type="entry name" value="PRK00051.1"/>
    <property type="match status" value="1"/>
</dbReference>
<dbReference type="GO" id="GO:0008270">
    <property type="term" value="F:zinc ion binding"/>
    <property type="evidence" value="ECO:0007669"/>
    <property type="project" value="UniProtKB-UniRule"/>
</dbReference>
<evidence type="ECO:0000313" key="15">
    <source>
        <dbReference type="Proteomes" id="UP000006860"/>
    </source>
</evidence>
<evidence type="ECO:0000259" key="13">
    <source>
        <dbReference type="Pfam" id="PF01502"/>
    </source>
</evidence>
<name>F0SNF5_RUBBR</name>
<evidence type="ECO:0000256" key="5">
    <source>
        <dbReference type="ARBA" id="ARBA00007731"/>
    </source>
</evidence>
<keyword evidence="7 11" id="KW-0963">Cytoplasm</keyword>
<dbReference type="KEGG" id="pbs:Plabr_0159"/>
<evidence type="ECO:0000256" key="1">
    <source>
        <dbReference type="ARBA" id="ARBA00000024"/>
    </source>
</evidence>
<feature type="binding site" evidence="11">
    <location>
        <position position="97"/>
    </location>
    <ligand>
        <name>Mg(2+)</name>
        <dbReference type="ChEBI" id="CHEBI:18420"/>
    </ligand>
</feature>